<sequence>MASLESGKSDLKPLDVLIIGGSLGGLMAGILLKRRGHNVRILEQAESSEREGLAAGVGLSFHVKAFFETEDRLKDRPLGVANDAFYVLDWNMDVKYKLPTKTNLTTWDSAYYRARANFDRYASSYVPDPPPVDAESNEGEGIYLTGKKVTKVDDIDGRMTAIVQNAQSGEVEHYQGDIVIAADGANSPIRRQLNPGLEREEPGYVIWRGTVPTKDLRQELLDKIEDKPIIWPGQHTYCVIYTIPGNNGSLKPGERYINFAWYFWPTQFSLRDIMTDSDGHYHRTTIPKGKLQPDIWKSQLEQARRLLNPELVELAEHIKEPFVSVISSISAPKAAYFNNRLFLIGDALTQSQPNVGMGTSLAAFAATTLVKEVICPPSQSERLGKDRVAEWERKALQETELTRLRSVSFASWYLNSWPMIGWYFARYYFEQYWQRWIGRRTQAFSVFGR</sequence>
<proteinExistence type="predicted"/>
<evidence type="ECO:0008006" key="9">
    <source>
        <dbReference type="Google" id="ProtNLM"/>
    </source>
</evidence>
<reference evidence="7" key="2">
    <citation type="journal article" date="2022" name="Microb. Genom.">
        <title>A chromosome-scale genome assembly of the tomato pathogen Cladosporium fulvum reveals a compartmentalized genome architecture and the presence of a dispensable chromosome.</title>
        <authorList>
            <person name="Zaccaron A.Z."/>
            <person name="Chen L.H."/>
            <person name="Samaras A."/>
            <person name="Stergiopoulos I."/>
        </authorList>
    </citation>
    <scope>NUCLEOTIDE SEQUENCE</scope>
    <source>
        <strain evidence="7">Race5_Kim</strain>
    </source>
</reference>
<keyword evidence="3" id="KW-0560">Oxidoreductase</keyword>
<evidence type="ECO:0000313" key="8">
    <source>
        <dbReference type="Proteomes" id="UP000756132"/>
    </source>
</evidence>
<keyword evidence="2" id="KW-0274">FAD</keyword>
<dbReference type="OMA" id="KSTRICR"/>
<evidence type="ECO:0000259" key="5">
    <source>
        <dbReference type="Pfam" id="PF01494"/>
    </source>
</evidence>
<dbReference type="EMBL" id="CP090164">
    <property type="protein sequence ID" value="UJO13984.1"/>
    <property type="molecule type" value="Genomic_DNA"/>
</dbReference>
<dbReference type="Gene3D" id="3.30.9.60">
    <property type="match status" value="1"/>
</dbReference>
<dbReference type="SUPFAM" id="SSF51905">
    <property type="entry name" value="FAD/NAD(P)-binding domain"/>
    <property type="match status" value="1"/>
</dbReference>
<dbReference type="InterPro" id="IPR002938">
    <property type="entry name" value="FAD-bd"/>
</dbReference>
<dbReference type="PANTHER" id="PTHR47469:SF2">
    <property type="entry name" value="OS06G0597600 PROTEIN"/>
    <property type="match status" value="1"/>
</dbReference>
<dbReference type="Proteomes" id="UP000756132">
    <property type="component" value="Chromosome 2"/>
</dbReference>
<dbReference type="SUPFAM" id="SSF54373">
    <property type="entry name" value="FAD-linked reductases, C-terminal domain"/>
    <property type="match status" value="1"/>
</dbReference>
<dbReference type="InterPro" id="IPR054707">
    <property type="entry name" value="DhpH_subs-bd"/>
</dbReference>
<protein>
    <recommendedName>
        <fullName evidence="9">FAD-binding domain-containing protein</fullName>
    </recommendedName>
</protein>
<evidence type="ECO:0000256" key="4">
    <source>
        <dbReference type="SAM" id="Phobius"/>
    </source>
</evidence>
<keyword evidence="1" id="KW-0285">Flavoprotein</keyword>
<dbReference type="Pfam" id="PF01494">
    <property type="entry name" value="FAD_binding_3"/>
    <property type="match status" value="1"/>
</dbReference>
<reference evidence="7" key="1">
    <citation type="submission" date="2021-12" db="EMBL/GenBank/DDBJ databases">
        <authorList>
            <person name="Zaccaron A."/>
            <person name="Stergiopoulos I."/>
        </authorList>
    </citation>
    <scope>NUCLEOTIDE SEQUENCE</scope>
    <source>
        <strain evidence="7">Race5_Kim</strain>
    </source>
</reference>
<evidence type="ECO:0000256" key="2">
    <source>
        <dbReference type="ARBA" id="ARBA00022827"/>
    </source>
</evidence>
<keyword evidence="8" id="KW-1185">Reference proteome</keyword>
<dbReference type="Pfam" id="PF22607">
    <property type="entry name" value="FAD_binding-like"/>
    <property type="match status" value="1"/>
</dbReference>
<keyword evidence="4" id="KW-0472">Membrane</keyword>
<feature type="domain" description="FAD-binding" evidence="5">
    <location>
        <begin position="15"/>
        <end position="55"/>
    </location>
</feature>
<keyword evidence="4" id="KW-0812">Transmembrane</keyword>
<keyword evidence="4" id="KW-1133">Transmembrane helix</keyword>
<evidence type="ECO:0000259" key="6">
    <source>
        <dbReference type="Pfam" id="PF22607"/>
    </source>
</evidence>
<accession>A0A9Q8LAS4</accession>
<dbReference type="Gene3D" id="3.50.50.60">
    <property type="entry name" value="FAD/NAD(P)-binding domain"/>
    <property type="match status" value="1"/>
</dbReference>
<dbReference type="AlphaFoldDB" id="A0A9Q8LAS4"/>
<dbReference type="GeneID" id="71983353"/>
<dbReference type="PANTHER" id="PTHR47469">
    <property type="entry name" value="MONOOXYGENASE-LIKE"/>
    <property type="match status" value="1"/>
</dbReference>
<dbReference type="InterPro" id="IPR036188">
    <property type="entry name" value="FAD/NAD-bd_sf"/>
</dbReference>
<dbReference type="OrthoDB" id="16820at2759"/>
<dbReference type="GO" id="GO:0016491">
    <property type="term" value="F:oxidoreductase activity"/>
    <property type="evidence" value="ECO:0007669"/>
    <property type="project" value="UniProtKB-KW"/>
</dbReference>
<evidence type="ECO:0000313" key="7">
    <source>
        <dbReference type="EMBL" id="UJO13984.1"/>
    </source>
</evidence>
<feature type="transmembrane region" description="Helical" evidence="4">
    <location>
        <begin position="14"/>
        <end position="32"/>
    </location>
</feature>
<dbReference type="GO" id="GO:0071949">
    <property type="term" value="F:FAD binding"/>
    <property type="evidence" value="ECO:0007669"/>
    <property type="project" value="InterPro"/>
</dbReference>
<feature type="domain" description="2,6-dihydroxypyridine 3-monooxygenase substrate binding" evidence="6">
    <location>
        <begin position="203"/>
        <end position="327"/>
    </location>
</feature>
<evidence type="ECO:0000256" key="3">
    <source>
        <dbReference type="ARBA" id="ARBA00023002"/>
    </source>
</evidence>
<dbReference type="KEGG" id="ffu:CLAFUR5_03475"/>
<organism evidence="7 8">
    <name type="scientific">Passalora fulva</name>
    <name type="common">Tomato leaf mold</name>
    <name type="synonym">Cladosporium fulvum</name>
    <dbReference type="NCBI Taxonomy" id="5499"/>
    <lineage>
        <taxon>Eukaryota</taxon>
        <taxon>Fungi</taxon>
        <taxon>Dikarya</taxon>
        <taxon>Ascomycota</taxon>
        <taxon>Pezizomycotina</taxon>
        <taxon>Dothideomycetes</taxon>
        <taxon>Dothideomycetidae</taxon>
        <taxon>Mycosphaerellales</taxon>
        <taxon>Mycosphaerellaceae</taxon>
        <taxon>Fulvia</taxon>
    </lineage>
</organism>
<name>A0A9Q8LAS4_PASFU</name>
<gene>
    <name evidence="7" type="ORF">CLAFUR5_03475</name>
</gene>
<dbReference type="PRINTS" id="PR00420">
    <property type="entry name" value="RNGMNOXGNASE"/>
</dbReference>
<dbReference type="RefSeq" id="XP_047758350.1">
    <property type="nucleotide sequence ID" value="XM_047902623.1"/>
</dbReference>
<dbReference type="InterPro" id="IPR053212">
    <property type="entry name" value="DHP_3-monooxygenase"/>
</dbReference>
<evidence type="ECO:0000256" key="1">
    <source>
        <dbReference type="ARBA" id="ARBA00022630"/>
    </source>
</evidence>